<dbReference type="GeneID" id="54280769"/>
<dbReference type="InterPro" id="IPR007867">
    <property type="entry name" value="GMC_OxRtase_C"/>
</dbReference>
<feature type="domain" description="Glucose-methanol-choline oxidoreductase C-terminal" evidence="7">
    <location>
        <begin position="461"/>
        <end position="596"/>
    </location>
</feature>
<feature type="active site" description="Proton acceptor" evidence="3">
    <location>
        <position position="587"/>
    </location>
</feature>
<accession>A0A6A5XWG1</accession>
<dbReference type="GO" id="GO:0044550">
    <property type="term" value="P:secondary metabolite biosynthetic process"/>
    <property type="evidence" value="ECO:0007669"/>
    <property type="project" value="TreeGrafter"/>
</dbReference>
<dbReference type="GO" id="GO:0050660">
    <property type="term" value="F:flavin adenine dinucleotide binding"/>
    <property type="evidence" value="ECO:0007669"/>
    <property type="project" value="InterPro"/>
</dbReference>
<evidence type="ECO:0000256" key="2">
    <source>
        <dbReference type="ARBA" id="ARBA00023180"/>
    </source>
</evidence>
<dbReference type="InterPro" id="IPR036188">
    <property type="entry name" value="FAD/NAD-bd_sf"/>
</dbReference>
<dbReference type="GO" id="GO:0016614">
    <property type="term" value="F:oxidoreductase activity, acting on CH-OH group of donors"/>
    <property type="evidence" value="ECO:0007669"/>
    <property type="project" value="InterPro"/>
</dbReference>
<organism evidence="8 9">
    <name type="scientific">Aaosphaeria arxii CBS 175.79</name>
    <dbReference type="NCBI Taxonomy" id="1450172"/>
    <lineage>
        <taxon>Eukaryota</taxon>
        <taxon>Fungi</taxon>
        <taxon>Dikarya</taxon>
        <taxon>Ascomycota</taxon>
        <taxon>Pezizomycotina</taxon>
        <taxon>Dothideomycetes</taxon>
        <taxon>Pleosporomycetidae</taxon>
        <taxon>Pleosporales</taxon>
        <taxon>Pleosporales incertae sedis</taxon>
        <taxon>Aaosphaeria</taxon>
    </lineage>
</organism>
<dbReference type="SUPFAM" id="SSF54373">
    <property type="entry name" value="FAD-linked reductases, C-terminal domain"/>
    <property type="match status" value="1"/>
</dbReference>
<evidence type="ECO:0000313" key="8">
    <source>
        <dbReference type="EMBL" id="KAF2017177.1"/>
    </source>
</evidence>
<dbReference type="Proteomes" id="UP000799778">
    <property type="component" value="Unassembled WGS sequence"/>
</dbReference>
<proteinExistence type="inferred from homology"/>
<feature type="binding site" evidence="4">
    <location>
        <begin position="49"/>
        <end position="50"/>
    </location>
    <ligand>
        <name>FAD</name>
        <dbReference type="ChEBI" id="CHEBI:57692"/>
    </ligand>
</feature>
<feature type="domain" description="Glucose-methanol-choline oxidoreductase N-terminal" evidence="6">
    <location>
        <begin position="40"/>
        <end position="357"/>
    </location>
</feature>
<gene>
    <name evidence="8" type="ORF">BU24DRAFT_343525</name>
</gene>
<feature type="active site" description="Proton donor" evidence="3">
    <location>
        <position position="543"/>
    </location>
</feature>
<reference evidence="8" key="1">
    <citation type="journal article" date="2020" name="Stud. Mycol.">
        <title>101 Dothideomycetes genomes: a test case for predicting lifestyles and emergence of pathogens.</title>
        <authorList>
            <person name="Haridas S."/>
            <person name="Albert R."/>
            <person name="Binder M."/>
            <person name="Bloem J."/>
            <person name="Labutti K."/>
            <person name="Salamov A."/>
            <person name="Andreopoulos B."/>
            <person name="Baker S."/>
            <person name="Barry K."/>
            <person name="Bills G."/>
            <person name="Bluhm B."/>
            <person name="Cannon C."/>
            <person name="Castanera R."/>
            <person name="Culley D."/>
            <person name="Daum C."/>
            <person name="Ezra D."/>
            <person name="Gonzalez J."/>
            <person name="Henrissat B."/>
            <person name="Kuo A."/>
            <person name="Liang C."/>
            <person name="Lipzen A."/>
            <person name="Lutzoni F."/>
            <person name="Magnuson J."/>
            <person name="Mondo S."/>
            <person name="Nolan M."/>
            <person name="Ohm R."/>
            <person name="Pangilinan J."/>
            <person name="Park H.-J."/>
            <person name="Ramirez L."/>
            <person name="Alfaro M."/>
            <person name="Sun H."/>
            <person name="Tritt A."/>
            <person name="Yoshinaga Y."/>
            <person name="Zwiers L.-H."/>
            <person name="Turgeon B."/>
            <person name="Goodwin S."/>
            <person name="Spatafora J."/>
            <person name="Crous P."/>
            <person name="Grigoriev I."/>
        </authorList>
    </citation>
    <scope>NUCLEOTIDE SEQUENCE</scope>
    <source>
        <strain evidence="8">CBS 175.79</strain>
    </source>
</reference>
<evidence type="ECO:0000256" key="4">
    <source>
        <dbReference type="PIRSR" id="PIRSR000137-2"/>
    </source>
</evidence>
<keyword evidence="4" id="KW-0274">FAD</keyword>
<dbReference type="PANTHER" id="PTHR11552">
    <property type="entry name" value="GLUCOSE-METHANOL-CHOLINE GMC OXIDOREDUCTASE"/>
    <property type="match status" value="1"/>
</dbReference>
<feature type="signal peptide" evidence="5">
    <location>
        <begin position="1"/>
        <end position="21"/>
    </location>
</feature>
<dbReference type="SUPFAM" id="SSF51905">
    <property type="entry name" value="FAD/NAD(P)-binding domain"/>
    <property type="match status" value="1"/>
</dbReference>
<dbReference type="Pfam" id="PF00732">
    <property type="entry name" value="GMC_oxred_N"/>
    <property type="match status" value="1"/>
</dbReference>
<dbReference type="PANTHER" id="PTHR11552:SF138">
    <property type="entry name" value="DEHYDROGENASE PKFF-RELATED"/>
    <property type="match status" value="1"/>
</dbReference>
<dbReference type="RefSeq" id="XP_033385516.1">
    <property type="nucleotide sequence ID" value="XM_033523372.1"/>
</dbReference>
<dbReference type="Gene3D" id="3.50.50.60">
    <property type="entry name" value="FAD/NAD(P)-binding domain"/>
    <property type="match status" value="1"/>
</dbReference>
<evidence type="ECO:0000313" key="9">
    <source>
        <dbReference type="Proteomes" id="UP000799778"/>
    </source>
</evidence>
<dbReference type="InterPro" id="IPR000172">
    <property type="entry name" value="GMC_OxRdtase_N"/>
</dbReference>
<dbReference type="PIRSF" id="PIRSF000137">
    <property type="entry name" value="Alcohol_oxidase"/>
    <property type="match status" value="1"/>
</dbReference>
<evidence type="ECO:0000256" key="3">
    <source>
        <dbReference type="PIRSR" id="PIRSR000137-1"/>
    </source>
</evidence>
<protein>
    <submittedName>
        <fullName evidence="8">GMC oxidoreductase</fullName>
    </submittedName>
</protein>
<comment type="cofactor">
    <cofactor evidence="4">
        <name>FAD</name>
        <dbReference type="ChEBI" id="CHEBI:57692"/>
    </cofactor>
</comment>
<dbReference type="OrthoDB" id="269227at2759"/>
<sequence>MLLSIHAVVVTFLGICASLSAATPLHLRDDHIGAPQDATFDYIVVGGGTTGLTVAARLSEHASVAVIEAGGYYQITYGNNSVVPLYSLTRIDAIDPSPQFPRRPEIDWELVTVPQTNAFNRTVHYAQGKTLGGSSAFNTMSYLRSTSSAYQRWASMVGDNDYTFKSLLPFFKKSVRLTPPNLEKRNSANATPEYDPSAYGDGSPLDVSWNNFVDPTLTWLAKSLQAIGIPINPKGFSSGELKGGAWLPSTIDPAHATRESSQTSFLDYADANTQIKVYPYSIAVRVLFENETATGVSVDTNGTIYTLSATKEVIVSAGVFNSPKLLMLSGIGPTEVLTSFDIPVVANLPGVGQNLQDPTSINVANFVNTPNAQSIVANPATEPEALRKYVEEAAGPYSSAAGYISYERLPDDLRQTLPPATLAKFDNFPSDFPDSQYIVGTFVMANGSSMGAISSTFTRTFSRGSVTLASADYKDNPLIDLGWFSDPADADVLIAGVKRVRQAWSSEPALTIRLGAEVLPGDTVDTDEEILSYIKNNGNQLWHASSTCSMGKAGDKSAVVDSKGRVFGVKGLRVADLSVVPYALPGHCQANAYALGEKIARDIIDAR</sequence>
<name>A0A6A5XWG1_9PLEO</name>
<comment type="similarity">
    <text evidence="1">Belongs to the GMC oxidoreductase family.</text>
</comment>
<dbReference type="Pfam" id="PF05199">
    <property type="entry name" value="GMC_oxred_C"/>
    <property type="match status" value="1"/>
</dbReference>
<dbReference type="Gene3D" id="3.30.560.10">
    <property type="entry name" value="Glucose Oxidase, domain 3"/>
    <property type="match status" value="1"/>
</dbReference>
<evidence type="ECO:0000259" key="7">
    <source>
        <dbReference type="Pfam" id="PF05199"/>
    </source>
</evidence>
<keyword evidence="2" id="KW-0325">Glycoprotein</keyword>
<evidence type="ECO:0000256" key="5">
    <source>
        <dbReference type="SAM" id="SignalP"/>
    </source>
</evidence>
<keyword evidence="9" id="KW-1185">Reference proteome</keyword>
<keyword evidence="4" id="KW-0285">Flavoprotein</keyword>
<feature type="binding site" evidence="4">
    <location>
        <begin position="542"/>
        <end position="543"/>
    </location>
    <ligand>
        <name>FAD</name>
        <dbReference type="ChEBI" id="CHEBI:57692"/>
    </ligand>
</feature>
<evidence type="ECO:0000259" key="6">
    <source>
        <dbReference type="Pfam" id="PF00732"/>
    </source>
</evidence>
<dbReference type="EMBL" id="ML978068">
    <property type="protein sequence ID" value="KAF2017177.1"/>
    <property type="molecule type" value="Genomic_DNA"/>
</dbReference>
<evidence type="ECO:0000256" key="1">
    <source>
        <dbReference type="ARBA" id="ARBA00010790"/>
    </source>
</evidence>
<dbReference type="InterPro" id="IPR012132">
    <property type="entry name" value="GMC_OxRdtase"/>
</dbReference>
<keyword evidence="5" id="KW-0732">Signal</keyword>
<dbReference type="AlphaFoldDB" id="A0A6A5XWG1"/>
<feature type="chain" id="PRO_5025491057" evidence="5">
    <location>
        <begin position="22"/>
        <end position="607"/>
    </location>
</feature>